<dbReference type="GeneID" id="9838917"/>
<gene>
    <name evidence="1" type="ORF">CRE_18697</name>
</gene>
<dbReference type="InterPro" id="IPR002900">
    <property type="entry name" value="DUF38/FTH_CAE_spp"/>
</dbReference>
<dbReference type="EMBL" id="DS268410">
    <property type="protein sequence ID" value="EFO99773.1"/>
    <property type="molecule type" value="Genomic_DNA"/>
</dbReference>
<dbReference type="PANTHER" id="PTHR31006">
    <property type="entry name" value="F-BOX DOMAIN-CONTAINING PROTEIN-RELATED-RELATED"/>
    <property type="match status" value="1"/>
</dbReference>
<dbReference type="KEGG" id="crq:GCK72_019538"/>
<dbReference type="InterPro" id="IPR042317">
    <property type="entry name" value="She-1-like"/>
</dbReference>
<name>E3LL99_CAERE</name>
<dbReference type="Pfam" id="PF01827">
    <property type="entry name" value="FTH"/>
    <property type="match status" value="1"/>
</dbReference>
<organism evidence="2">
    <name type="scientific">Caenorhabditis remanei</name>
    <name type="common">Caenorhabditis vulgaris</name>
    <dbReference type="NCBI Taxonomy" id="31234"/>
    <lineage>
        <taxon>Eukaryota</taxon>
        <taxon>Metazoa</taxon>
        <taxon>Ecdysozoa</taxon>
        <taxon>Nematoda</taxon>
        <taxon>Chromadorea</taxon>
        <taxon>Rhabditida</taxon>
        <taxon>Rhabditina</taxon>
        <taxon>Rhabditomorpha</taxon>
        <taxon>Rhabditoidea</taxon>
        <taxon>Rhabditidae</taxon>
        <taxon>Peloderinae</taxon>
        <taxon>Caenorhabditis</taxon>
    </lineage>
</organism>
<dbReference type="eggNOG" id="ENOG502TI1K">
    <property type="taxonomic scope" value="Eukaryota"/>
</dbReference>
<dbReference type="OMA" id="AVCRITH"/>
<keyword evidence="2" id="KW-1185">Reference proteome</keyword>
<evidence type="ECO:0000313" key="2">
    <source>
        <dbReference type="Proteomes" id="UP000008281"/>
    </source>
</evidence>
<proteinExistence type="predicted"/>
<dbReference type="PANTHER" id="PTHR31006:SF5">
    <property type="entry name" value="PROTEIN CBG09232"/>
    <property type="match status" value="1"/>
</dbReference>
<dbReference type="CTD" id="9838917"/>
<dbReference type="RefSeq" id="XP_003115286.2">
    <property type="nucleotide sequence ID" value="XM_003115238.2"/>
</dbReference>
<dbReference type="InterPro" id="IPR001810">
    <property type="entry name" value="F-box_dom"/>
</dbReference>
<dbReference type="AlphaFoldDB" id="E3LL99"/>
<protein>
    <submittedName>
        <fullName evidence="1">Uncharacterized protein</fullName>
    </submittedName>
</protein>
<dbReference type="Pfam" id="PF00646">
    <property type="entry name" value="F-box"/>
    <property type="match status" value="1"/>
</dbReference>
<dbReference type="Proteomes" id="UP000008281">
    <property type="component" value="Unassembled WGS sequence"/>
</dbReference>
<accession>E3LL99</accession>
<evidence type="ECO:0000313" key="1">
    <source>
        <dbReference type="EMBL" id="EFO99773.1"/>
    </source>
</evidence>
<reference evidence="1" key="1">
    <citation type="submission" date="2007-07" db="EMBL/GenBank/DDBJ databases">
        <title>PCAP assembly of the Caenorhabditis remanei genome.</title>
        <authorList>
            <consortium name="The Caenorhabditis remanei Sequencing Consortium"/>
            <person name="Wilson R.K."/>
        </authorList>
    </citation>
    <scope>NUCLEOTIDE SEQUENCE [LARGE SCALE GENOMIC DNA]</scope>
    <source>
        <strain evidence="1">PB4641</strain>
    </source>
</reference>
<dbReference type="OrthoDB" id="5777909at2759"/>
<dbReference type="HOGENOM" id="CLU_055882_0_0_1"/>
<sequence>MMEKAQPIWQELPTHCKADVVSYLDFESRCLLRSCSKSDYDLVKSCPVYLGKVELFPPTRFALSEQSYQIDEFKQVMVFLQVFQHPKSYAREVSINFDRFYESGDIQQFFILLLDSMKTKTDFKIKSASLYINDHAKTVNGREFLELLQFFDSSKLKKINLSSQIAPEYFEMVSKTEQWKNATELKAFGYYNYNIPIESLLHFDRLNVQHINRLSTEKAWKFIENFLRRNPALGSCFQVQTMFALDIDGILENFSVFPNNEPTEHEYSTYYKHTQLFELPNPNHICVVKISEHGIYAAVCRITHLEPDFRWYLFGVRIE</sequence>